<dbReference type="Gene3D" id="3.30.750.140">
    <property type="match status" value="1"/>
</dbReference>
<feature type="compositionally biased region" description="Low complexity" evidence="1">
    <location>
        <begin position="221"/>
        <end position="237"/>
    </location>
</feature>
<gene>
    <name evidence="3" type="ORF">FNE76_00925</name>
</gene>
<dbReference type="AlphaFoldDB" id="A0A553V3L9"/>
<comment type="caution">
    <text evidence="3">The sequence shown here is derived from an EMBL/GenBank/DDBJ whole genome shotgun (WGS) entry which is preliminary data.</text>
</comment>
<evidence type="ECO:0000256" key="1">
    <source>
        <dbReference type="SAM" id="MobiDB-lite"/>
    </source>
</evidence>
<organism evidence="3 4">
    <name type="scientific">Helicobacter mehlei</name>
    <dbReference type="NCBI Taxonomy" id="2316080"/>
    <lineage>
        <taxon>Bacteria</taxon>
        <taxon>Pseudomonadati</taxon>
        <taxon>Campylobacterota</taxon>
        <taxon>Epsilonproteobacteria</taxon>
        <taxon>Campylobacterales</taxon>
        <taxon>Helicobacteraceae</taxon>
        <taxon>Helicobacter</taxon>
    </lineage>
</organism>
<feature type="compositionally biased region" description="Basic and acidic residues" evidence="1">
    <location>
        <begin position="161"/>
        <end position="178"/>
    </location>
</feature>
<protein>
    <submittedName>
        <fullName evidence="3">Flagellar hook-length control protein FliK</fullName>
    </submittedName>
</protein>
<proteinExistence type="predicted"/>
<evidence type="ECO:0000313" key="3">
    <source>
        <dbReference type="EMBL" id="TSA87055.1"/>
    </source>
</evidence>
<sequence length="479" mass="52811">MVVALSPTHVEAPKVVSKGPTHSSHKKTSEKSKDAFKKLLELKKKEHGKKTEAKADKPKVDLKKVPKKGKELKDLKNKLPEHIAPDSPLAHLLNSKKNTQLKPEKPEKLGKKQPPLDLLQHAKAPKDVKLHGKQAKLSDIKNLESAKQLKLGTIKHEKDDKGDVEKNTLGKINPKEIAKNTPLVNPNKAILDDLDQKKTSKEEMDKSEKTTKLSTQELLKPKTTQTPAPQATKAPTTPLAHLLEQKPMPRHAPIKDNATNDREIKEAFKQALEGPLKPKRTFIPLSFDPNRLPLYGPAQNPISKEGDEDSKPKAIESAHNNAHNAHLESKSPIQAPQIKETLKNFATTLRQELLDFKPPITKLSMELNPDKLGKVDVVIQQVGKNIQVSVASSAPVSALLSSYQNELRQNLAQMGFSDVNLSFSSHGGGQGGGFQQGAQQQQQQGHFANPQPQQNPQPIKNDEPNSPQEPNKVGLPQYA</sequence>
<accession>A0A553V3L9</accession>
<dbReference type="InterPro" id="IPR021136">
    <property type="entry name" value="Flagellar_hook_control-like_C"/>
</dbReference>
<feature type="region of interest" description="Disordered" evidence="1">
    <location>
        <begin position="161"/>
        <end position="237"/>
    </location>
</feature>
<feature type="compositionally biased region" description="Basic and acidic residues" evidence="1">
    <location>
        <begin position="27"/>
        <end position="84"/>
    </location>
</feature>
<evidence type="ECO:0000313" key="4">
    <source>
        <dbReference type="Proteomes" id="UP000319322"/>
    </source>
</evidence>
<dbReference type="EMBL" id="VKGC01000001">
    <property type="protein sequence ID" value="TSA87055.1"/>
    <property type="molecule type" value="Genomic_DNA"/>
</dbReference>
<feature type="compositionally biased region" description="Basic and acidic residues" evidence="1">
    <location>
        <begin position="190"/>
        <end position="211"/>
    </location>
</feature>
<keyword evidence="3" id="KW-0966">Cell projection</keyword>
<feature type="compositionally biased region" description="Low complexity" evidence="1">
    <location>
        <begin position="436"/>
        <end position="458"/>
    </location>
</feature>
<evidence type="ECO:0000259" key="2">
    <source>
        <dbReference type="Pfam" id="PF02120"/>
    </source>
</evidence>
<keyword evidence="4" id="KW-1185">Reference proteome</keyword>
<reference evidence="3" key="2">
    <citation type="submission" date="2019-07" db="EMBL/GenBank/DDBJ databases">
        <authorList>
            <person name="Papic B."/>
        </authorList>
    </citation>
    <scope>NUCLEOTIDE SEQUENCE [LARGE SCALE GENOMIC DNA]</scope>
    <source>
        <strain evidence="3">L8b</strain>
    </source>
</reference>
<keyword evidence="3" id="KW-0969">Cilium</keyword>
<dbReference type="Pfam" id="PF02120">
    <property type="entry name" value="Flg_hook"/>
    <property type="match status" value="1"/>
</dbReference>
<feature type="domain" description="Flagellar hook-length control protein-like C-terminal" evidence="2">
    <location>
        <begin position="351"/>
        <end position="431"/>
    </location>
</feature>
<feature type="compositionally biased region" description="Gly residues" evidence="1">
    <location>
        <begin position="426"/>
        <end position="435"/>
    </location>
</feature>
<dbReference type="CDD" id="cd17470">
    <property type="entry name" value="T3SS_Flik_C"/>
    <property type="match status" value="1"/>
</dbReference>
<feature type="region of interest" description="Disordered" evidence="1">
    <location>
        <begin position="1"/>
        <end position="116"/>
    </location>
</feature>
<keyword evidence="3" id="KW-0282">Flagellum</keyword>
<name>A0A553V3L9_9HELI</name>
<feature type="region of interest" description="Disordered" evidence="1">
    <location>
        <begin position="423"/>
        <end position="479"/>
    </location>
</feature>
<reference evidence="3" key="1">
    <citation type="submission" date="2019-07" db="EMBL/GenBank/DDBJ databases">
        <title>Helicobacter labacensis sp. nov., Helicobacter mehlei sp. nov. and Helicobacter vulpis sp. nov., isolated from gastric mucosa of red fox (Vulpis vulpis).</title>
        <authorList>
            <person name="Kusar D."/>
            <person name="Gruntar I."/>
            <person name="Pate M."/>
            <person name="Zajc U."/>
            <person name="Ocepek M."/>
        </authorList>
    </citation>
    <scope>NUCLEOTIDE SEQUENCE [LARGE SCALE GENOMIC DNA]</scope>
    <source>
        <strain evidence="3">L8b</strain>
    </source>
</reference>
<dbReference type="InterPro" id="IPR038610">
    <property type="entry name" value="FliK-like_C_sf"/>
</dbReference>
<dbReference type="Proteomes" id="UP000319322">
    <property type="component" value="Unassembled WGS sequence"/>
</dbReference>